<reference evidence="2 3" key="1">
    <citation type="submission" date="2018-09" db="EMBL/GenBank/DDBJ databases">
        <authorList>
            <person name="Zhu H."/>
        </authorList>
    </citation>
    <scope>NUCLEOTIDE SEQUENCE [LARGE SCALE GENOMIC DNA]</scope>
    <source>
        <strain evidence="2 3">K2R01-6</strain>
    </source>
</reference>
<keyword evidence="1" id="KW-0732">Signal</keyword>
<evidence type="ECO:0000256" key="1">
    <source>
        <dbReference type="SAM" id="SignalP"/>
    </source>
</evidence>
<dbReference type="RefSeq" id="WP_119764244.1">
    <property type="nucleotide sequence ID" value="NZ_QYUM01000004.1"/>
</dbReference>
<dbReference type="AlphaFoldDB" id="A0A418W6B8"/>
<name>A0A418W6B8_9SPHN</name>
<accession>A0A418W6B8</accession>
<gene>
    <name evidence="2" type="ORF">D3876_16140</name>
</gene>
<keyword evidence="3" id="KW-1185">Reference proteome</keyword>
<protein>
    <submittedName>
        <fullName evidence="2">DUF1318 domain-containing protein</fullName>
    </submittedName>
</protein>
<comment type="caution">
    <text evidence="2">The sequence shown here is derived from an EMBL/GenBank/DDBJ whole genome shotgun (WGS) entry which is preliminary data.</text>
</comment>
<evidence type="ECO:0000313" key="2">
    <source>
        <dbReference type="EMBL" id="RJF85467.1"/>
    </source>
</evidence>
<dbReference type="Proteomes" id="UP000286100">
    <property type="component" value="Unassembled WGS sequence"/>
</dbReference>
<organism evidence="2 3">
    <name type="scientific">Sphingomonas cavernae</name>
    <dbReference type="NCBI Taxonomy" id="2320861"/>
    <lineage>
        <taxon>Bacteria</taxon>
        <taxon>Pseudomonadati</taxon>
        <taxon>Pseudomonadota</taxon>
        <taxon>Alphaproteobacteria</taxon>
        <taxon>Sphingomonadales</taxon>
        <taxon>Sphingomonadaceae</taxon>
        <taxon>Sphingomonas</taxon>
    </lineage>
</organism>
<feature type="signal peptide" evidence="1">
    <location>
        <begin position="1"/>
        <end position="27"/>
    </location>
</feature>
<evidence type="ECO:0000313" key="3">
    <source>
        <dbReference type="Proteomes" id="UP000286100"/>
    </source>
</evidence>
<feature type="chain" id="PRO_5019564922" evidence="1">
    <location>
        <begin position="28"/>
        <end position="133"/>
    </location>
</feature>
<dbReference type="Pfam" id="PF07027">
    <property type="entry name" value="DUF1318"/>
    <property type="match status" value="1"/>
</dbReference>
<proteinExistence type="predicted"/>
<dbReference type="OrthoDB" id="7474881at2"/>
<dbReference type="InterPro" id="IPR008309">
    <property type="entry name" value="YdbL"/>
</dbReference>
<sequence>MTKNRKIIIGLGFALVLAAGVAGVARAQSGAVSAALASGDVGEQADGYLGFRNPPSAALKSEVDAINIKRRAAYTDLAAKRGVSVSDMAAATGCQTLTSKVGPGRAYRLTDGVWRVREGGAPVPKPDYCPSVG</sequence>
<dbReference type="EMBL" id="QYUM01000004">
    <property type="protein sequence ID" value="RJF85467.1"/>
    <property type="molecule type" value="Genomic_DNA"/>
</dbReference>